<dbReference type="OrthoDB" id="118834at2"/>
<evidence type="ECO:0000313" key="2">
    <source>
        <dbReference type="EMBL" id="OBI72646.1"/>
    </source>
</evidence>
<sequence length="128" mass="13884">MHALGEAILGGWRLESFVSRDVATGQLRRPFGEHPSGLILYTNDGHMSAQLTPGPGSEFISYGGRFRVDEAAGTVYHDVAIATLPELLQQPQIRNARVDGDRLTLSASITSPEGTTTHSTLVWRRDPG</sequence>
<name>A0A1A3BGV4_MYCAS</name>
<protein>
    <recommendedName>
        <fullName evidence="1">Lipocalin-like domain-containing protein</fullName>
    </recommendedName>
</protein>
<dbReference type="Proteomes" id="UP000093795">
    <property type="component" value="Unassembled WGS sequence"/>
</dbReference>
<organism evidence="2 3">
    <name type="scientific">Mycobacterium asiaticum</name>
    <dbReference type="NCBI Taxonomy" id="1790"/>
    <lineage>
        <taxon>Bacteria</taxon>
        <taxon>Bacillati</taxon>
        <taxon>Actinomycetota</taxon>
        <taxon>Actinomycetes</taxon>
        <taxon>Mycobacteriales</taxon>
        <taxon>Mycobacteriaceae</taxon>
        <taxon>Mycobacterium</taxon>
    </lineage>
</organism>
<comment type="caution">
    <text evidence="2">The sequence shown here is derived from an EMBL/GenBank/DDBJ whole genome shotgun (WGS) entry which is preliminary data.</text>
</comment>
<proteinExistence type="predicted"/>
<evidence type="ECO:0000259" key="1">
    <source>
        <dbReference type="Pfam" id="PF13924"/>
    </source>
</evidence>
<reference evidence="2 3" key="1">
    <citation type="submission" date="2016-06" db="EMBL/GenBank/DDBJ databases">
        <authorList>
            <person name="Kjaerup R.B."/>
            <person name="Dalgaard T.S."/>
            <person name="Juul-Madsen H.R."/>
        </authorList>
    </citation>
    <scope>NUCLEOTIDE SEQUENCE [LARGE SCALE GENOMIC DNA]</scope>
    <source>
        <strain evidence="2 3">1081914.2</strain>
    </source>
</reference>
<feature type="domain" description="Lipocalin-like" evidence="1">
    <location>
        <begin position="57"/>
        <end position="125"/>
    </location>
</feature>
<dbReference type="EMBL" id="LZKQ01000332">
    <property type="protein sequence ID" value="OBI72646.1"/>
    <property type="molecule type" value="Genomic_DNA"/>
</dbReference>
<feature type="domain" description="Lipocalin-like" evidence="1">
    <location>
        <begin position="10"/>
        <end position="53"/>
    </location>
</feature>
<dbReference type="Pfam" id="PF13924">
    <property type="entry name" value="Lipocalin_5"/>
    <property type="match status" value="2"/>
</dbReference>
<gene>
    <name evidence="2" type="ORF">A9X01_08010</name>
</gene>
<dbReference type="InterPro" id="IPR024311">
    <property type="entry name" value="Lipocalin-like"/>
</dbReference>
<dbReference type="STRING" id="1790.A5645_17355"/>
<evidence type="ECO:0000313" key="3">
    <source>
        <dbReference type="Proteomes" id="UP000093795"/>
    </source>
</evidence>
<dbReference type="RefSeq" id="WP_065123838.1">
    <property type="nucleotide sequence ID" value="NZ_LZKQ01000332.1"/>
</dbReference>
<accession>A0A1A3BGV4</accession>
<dbReference type="AlphaFoldDB" id="A0A1A3BGV4"/>